<organism evidence="1 2">
    <name type="scientific">Shewanella morhuae</name>
    <dbReference type="NCBI Taxonomy" id="365591"/>
    <lineage>
        <taxon>Bacteria</taxon>
        <taxon>Pseudomonadati</taxon>
        <taxon>Pseudomonadota</taxon>
        <taxon>Gammaproteobacteria</taxon>
        <taxon>Alteromonadales</taxon>
        <taxon>Shewanellaceae</taxon>
        <taxon>Shewanella</taxon>
    </lineage>
</organism>
<dbReference type="Gene3D" id="2.40.10.220">
    <property type="entry name" value="predicted glycosyltransferase like domains"/>
    <property type="match status" value="1"/>
</dbReference>
<protein>
    <recommendedName>
        <fullName evidence="3">PilZ domain-containing protein</fullName>
    </recommendedName>
</protein>
<reference evidence="1 2" key="1">
    <citation type="submission" date="2018-06" db="EMBL/GenBank/DDBJ databases">
        <authorList>
            <consortium name="Pathogen Informatics"/>
            <person name="Doyle S."/>
        </authorList>
    </citation>
    <scope>NUCLEOTIDE SEQUENCE [LARGE SCALE GENOMIC DNA]</scope>
    <source>
        <strain evidence="1 2">NCTC10736</strain>
    </source>
</reference>
<gene>
    <name evidence="1" type="ORF">NCTC10736_02391</name>
</gene>
<proteinExistence type="predicted"/>
<sequence length="204" mass="22970">MIDEPRLSAEELACFSELFSSTRMGTILNNDSLVNHLLTVTTEVPQVVASILGKAKLTLLAEVGPYKLWFPLQIKADDFGLFQPTLGVPEVLDVSGIERSWRLAHADDVWIFDHDQGEQWPVESLSSSGMAIRAQSSQQLLSSKDLQLQLPNGETMRVDIKPIRREKGLAVVKFEAESEERDALRQFLFNHHRSQHANLYSKLS</sequence>
<dbReference type="RefSeq" id="WP_115406319.1">
    <property type="nucleotide sequence ID" value="NZ_BPFE01000003.1"/>
</dbReference>
<name>A0A380AJI4_9GAMM</name>
<dbReference type="AlphaFoldDB" id="A0A380AJI4"/>
<dbReference type="EMBL" id="UGYV01000001">
    <property type="protein sequence ID" value="SUI81411.1"/>
    <property type="molecule type" value="Genomic_DNA"/>
</dbReference>
<accession>A0A380AJI4</accession>
<evidence type="ECO:0008006" key="3">
    <source>
        <dbReference type="Google" id="ProtNLM"/>
    </source>
</evidence>
<evidence type="ECO:0000313" key="2">
    <source>
        <dbReference type="Proteomes" id="UP000255061"/>
    </source>
</evidence>
<dbReference type="Proteomes" id="UP000255061">
    <property type="component" value="Unassembled WGS sequence"/>
</dbReference>
<evidence type="ECO:0000313" key="1">
    <source>
        <dbReference type="EMBL" id="SUI81411.1"/>
    </source>
</evidence>